<keyword evidence="6" id="KW-0442">Lipid degradation</keyword>
<dbReference type="Gene3D" id="3.40.50.720">
    <property type="entry name" value="NAD(P)-binding Rossmann-like Domain"/>
    <property type="match status" value="1"/>
</dbReference>
<evidence type="ECO:0000256" key="10">
    <source>
        <dbReference type="ARBA" id="ARBA00023239"/>
    </source>
</evidence>
<evidence type="ECO:0000256" key="12">
    <source>
        <dbReference type="ARBA" id="ARBA00049556"/>
    </source>
</evidence>
<dbReference type="InterPro" id="IPR050136">
    <property type="entry name" value="FA_oxidation_alpha_subunit"/>
</dbReference>
<proteinExistence type="inferred from homology"/>
<keyword evidence="9" id="KW-0443">Lipid metabolism</keyword>
<name>A0A9W6UPC4_9ACTN</name>
<evidence type="ECO:0000256" key="5">
    <source>
        <dbReference type="ARBA" id="ARBA00022832"/>
    </source>
</evidence>
<comment type="caution">
    <text evidence="15">The sequence shown here is derived from an EMBL/GenBank/DDBJ whole genome shotgun (WGS) entry which is preliminary data.</text>
</comment>
<evidence type="ECO:0000256" key="7">
    <source>
        <dbReference type="ARBA" id="ARBA00023002"/>
    </source>
</evidence>
<comment type="pathway">
    <text evidence="1">Lipid metabolism; fatty acid beta-oxidation.</text>
</comment>
<dbReference type="PANTHER" id="PTHR43612:SF3">
    <property type="entry name" value="TRIFUNCTIONAL ENZYME SUBUNIT ALPHA, MITOCHONDRIAL"/>
    <property type="match status" value="1"/>
</dbReference>
<feature type="domain" description="3-hydroxyacyl-CoA dehydrogenase C-terminal" evidence="13">
    <location>
        <begin position="525"/>
        <end position="607"/>
    </location>
</feature>
<evidence type="ECO:0000256" key="3">
    <source>
        <dbReference type="ARBA" id="ARBA00007005"/>
    </source>
</evidence>
<comment type="pathway">
    <text evidence="2">Lipid metabolism; butanoate metabolism.</text>
</comment>
<sequence>MTMSTTELLQRAAGLFPGEVVTTAHVRHLDLPLRAGKLALITLDNGFDHTKPTTFGPGSLAKLSEALDQVEAEAAAGRVVAVAITGKPFIFAVGADLKGVELLTEHSDALAIGKGGHDVFKRIAALPVPSFAFYNGAAMGGGVEVGLHCTYRTVSAGVPAFSLPEVFLGLVPGWGGCTLLPNLIGPAKAVKVIIENSMAQNKQLKGKDVFELGIADAIFEPADFLEQSLLWAAKVLTGGVAVEREEFDRGKAWDDAVLWGRWVADAKVHGAAPAAYKALDIIQQVKDGDLQAGFDAEDAALADLIMSGELRAGLYAFNLVQRRAKRPFGAPDKSLARPVSKVGVVGAGLMASQLALLFARRLEVPVVLTDIDQQRIDKGVGYVHAEIDKLLDKGRIGKDKANKLKGLVSGHLDKAVAFGDADFVIEAVFEEMGVKQKVFAELEAVVSPTAVLATNTSSLSVTEMASELRHPERVVGFHFFNPVAILPLLEIVRAEQTDDASLATAFGVAKKLKKTAVLAKDAPAFVVNRILTRFMGEIQGIIDEGTPFETVEAAVKPLGLPMSPIALLELVGPAIALHVSETLHGAFPERFAVSANLGKVVEAGKRGFYTWQDGAQVLDPEVLALLTFGDSVLTEEQVRARALEAVAQEIGLMLEEGVVGEAQDIDLCMITGAGWPFHLGGITPYLDREGVSERVNGKKFLAPGLASVPA</sequence>
<keyword evidence="7" id="KW-0560">Oxidoreductase</keyword>
<evidence type="ECO:0000256" key="4">
    <source>
        <dbReference type="ARBA" id="ARBA00009463"/>
    </source>
</evidence>
<comment type="similarity">
    <text evidence="3">In the central section; belongs to the 3-hydroxyacyl-CoA dehydrogenase family.</text>
</comment>
<dbReference type="InterPro" id="IPR006108">
    <property type="entry name" value="3HC_DH_C"/>
</dbReference>
<evidence type="ECO:0000256" key="1">
    <source>
        <dbReference type="ARBA" id="ARBA00005005"/>
    </source>
</evidence>
<dbReference type="InterPro" id="IPR001753">
    <property type="entry name" value="Enoyl-CoA_hydra/iso"/>
</dbReference>
<evidence type="ECO:0000256" key="8">
    <source>
        <dbReference type="ARBA" id="ARBA00023027"/>
    </source>
</evidence>
<evidence type="ECO:0000256" key="6">
    <source>
        <dbReference type="ARBA" id="ARBA00022963"/>
    </source>
</evidence>
<dbReference type="SUPFAM" id="SSF52096">
    <property type="entry name" value="ClpP/crotonase"/>
    <property type="match status" value="1"/>
</dbReference>
<comment type="catalytic activity">
    <reaction evidence="12">
        <text>a (3S)-3-hydroxyacyl-CoA + NAD(+) = a 3-oxoacyl-CoA + NADH + H(+)</text>
        <dbReference type="Rhea" id="RHEA:22432"/>
        <dbReference type="ChEBI" id="CHEBI:15378"/>
        <dbReference type="ChEBI" id="CHEBI:57318"/>
        <dbReference type="ChEBI" id="CHEBI:57540"/>
        <dbReference type="ChEBI" id="CHEBI:57945"/>
        <dbReference type="ChEBI" id="CHEBI:90726"/>
        <dbReference type="EC" id="1.1.1.35"/>
    </reaction>
</comment>
<dbReference type="CDD" id="cd06558">
    <property type="entry name" value="crotonase-like"/>
    <property type="match status" value="1"/>
</dbReference>
<evidence type="ECO:0000259" key="14">
    <source>
        <dbReference type="Pfam" id="PF02737"/>
    </source>
</evidence>
<keyword evidence="8" id="KW-0520">NAD</keyword>
<dbReference type="Pfam" id="PF02737">
    <property type="entry name" value="3HCDH_N"/>
    <property type="match status" value="1"/>
</dbReference>
<dbReference type="Proteomes" id="UP001165143">
    <property type="component" value="Unassembled WGS sequence"/>
</dbReference>
<protein>
    <submittedName>
        <fullName evidence="15">3-hydroxyacyl-CoA dehydrogenase</fullName>
    </submittedName>
</protein>
<evidence type="ECO:0000256" key="9">
    <source>
        <dbReference type="ARBA" id="ARBA00023098"/>
    </source>
</evidence>
<keyword evidence="11" id="KW-0511">Multifunctional enzyme</keyword>
<dbReference type="InterPro" id="IPR029045">
    <property type="entry name" value="ClpP/crotonase-like_dom_sf"/>
</dbReference>
<evidence type="ECO:0000313" key="15">
    <source>
        <dbReference type="EMBL" id="GLW57371.1"/>
    </source>
</evidence>
<comment type="similarity">
    <text evidence="4">Belongs to the 3-hydroxyacyl-CoA dehydrogenase family.</text>
</comment>
<dbReference type="GO" id="GO:0070403">
    <property type="term" value="F:NAD+ binding"/>
    <property type="evidence" value="ECO:0007669"/>
    <property type="project" value="InterPro"/>
</dbReference>
<feature type="domain" description="3-hydroxyacyl-CoA dehydrogenase NAD binding" evidence="14">
    <location>
        <begin position="341"/>
        <end position="521"/>
    </location>
</feature>
<dbReference type="AlphaFoldDB" id="A0A9W6UPC4"/>
<dbReference type="GO" id="GO:0006635">
    <property type="term" value="P:fatty acid beta-oxidation"/>
    <property type="evidence" value="ECO:0007669"/>
    <property type="project" value="UniProtKB-ARBA"/>
</dbReference>
<dbReference type="PANTHER" id="PTHR43612">
    <property type="entry name" value="TRIFUNCTIONAL ENZYME SUBUNIT ALPHA"/>
    <property type="match status" value="1"/>
</dbReference>
<evidence type="ECO:0000313" key="16">
    <source>
        <dbReference type="Proteomes" id="UP001165143"/>
    </source>
</evidence>
<dbReference type="GO" id="GO:0004300">
    <property type="term" value="F:enoyl-CoA hydratase activity"/>
    <property type="evidence" value="ECO:0007669"/>
    <property type="project" value="TreeGrafter"/>
</dbReference>
<organism evidence="15 16">
    <name type="scientific">Kitasatospora phosalacinea</name>
    <dbReference type="NCBI Taxonomy" id="2065"/>
    <lineage>
        <taxon>Bacteria</taxon>
        <taxon>Bacillati</taxon>
        <taxon>Actinomycetota</taxon>
        <taxon>Actinomycetes</taxon>
        <taxon>Kitasatosporales</taxon>
        <taxon>Streptomycetaceae</taxon>
        <taxon>Kitasatospora</taxon>
    </lineage>
</organism>
<dbReference type="EMBL" id="BSRX01000037">
    <property type="protein sequence ID" value="GLW57371.1"/>
    <property type="molecule type" value="Genomic_DNA"/>
</dbReference>
<dbReference type="InterPro" id="IPR036291">
    <property type="entry name" value="NAD(P)-bd_dom_sf"/>
</dbReference>
<dbReference type="Gene3D" id="1.10.1040.50">
    <property type="match status" value="1"/>
</dbReference>
<dbReference type="Gene3D" id="3.90.226.10">
    <property type="entry name" value="2-enoyl-CoA Hydratase, Chain A, domain 1"/>
    <property type="match status" value="1"/>
</dbReference>
<dbReference type="Pfam" id="PF00378">
    <property type="entry name" value="ECH_1"/>
    <property type="match status" value="1"/>
</dbReference>
<evidence type="ECO:0000256" key="2">
    <source>
        <dbReference type="ARBA" id="ARBA00005086"/>
    </source>
</evidence>
<dbReference type="GO" id="GO:0016509">
    <property type="term" value="F:long-chain (3S)-3-hydroxyacyl-CoA dehydrogenase (NAD+) activity"/>
    <property type="evidence" value="ECO:0007669"/>
    <property type="project" value="TreeGrafter"/>
</dbReference>
<reference evidence="15" key="1">
    <citation type="submission" date="2023-02" db="EMBL/GenBank/DDBJ databases">
        <title>Kitasatospora phosalacinea NBRC 14362.</title>
        <authorList>
            <person name="Ichikawa N."/>
            <person name="Sato H."/>
            <person name="Tonouchi N."/>
        </authorList>
    </citation>
    <scope>NUCLEOTIDE SEQUENCE</scope>
    <source>
        <strain evidence="15">NBRC 14362</strain>
    </source>
</reference>
<dbReference type="SUPFAM" id="SSF51735">
    <property type="entry name" value="NAD(P)-binding Rossmann-fold domains"/>
    <property type="match status" value="1"/>
</dbReference>
<keyword evidence="10" id="KW-0456">Lyase</keyword>
<dbReference type="InterPro" id="IPR008927">
    <property type="entry name" value="6-PGluconate_DH-like_C_sf"/>
</dbReference>
<dbReference type="Pfam" id="PF00725">
    <property type="entry name" value="3HCDH"/>
    <property type="match status" value="1"/>
</dbReference>
<evidence type="ECO:0000259" key="13">
    <source>
        <dbReference type="Pfam" id="PF00725"/>
    </source>
</evidence>
<dbReference type="FunFam" id="3.40.50.720:FF:000009">
    <property type="entry name" value="Fatty oxidation complex, alpha subunit"/>
    <property type="match status" value="1"/>
</dbReference>
<evidence type="ECO:0000256" key="11">
    <source>
        <dbReference type="ARBA" id="ARBA00023268"/>
    </source>
</evidence>
<gene>
    <name evidence="15" type="ORF">Kpho01_53820</name>
</gene>
<keyword evidence="5" id="KW-0276">Fatty acid metabolism</keyword>
<dbReference type="SUPFAM" id="SSF48179">
    <property type="entry name" value="6-phosphogluconate dehydrogenase C-terminal domain-like"/>
    <property type="match status" value="2"/>
</dbReference>
<dbReference type="InterPro" id="IPR006176">
    <property type="entry name" value="3-OHacyl-CoA_DH_NAD-bd"/>
</dbReference>
<accession>A0A9W6UPC4</accession>